<feature type="transmembrane region" description="Helical" evidence="6">
    <location>
        <begin position="537"/>
        <end position="559"/>
    </location>
</feature>
<dbReference type="OrthoDB" id="5989317at2759"/>
<dbReference type="SUPFAM" id="SSF103473">
    <property type="entry name" value="MFS general substrate transporter"/>
    <property type="match status" value="1"/>
</dbReference>
<dbReference type="Gene3D" id="1.20.1250.20">
    <property type="entry name" value="MFS general substrate transporter like domains"/>
    <property type="match status" value="3"/>
</dbReference>
<sequence length="687" mass="75653">MENHVGERTVNIFGKVFPRDAFICRLFYLSFFASFGSLFPLLAVYFKQLGMTAAQAGFLIGSRPIVEFLSGPFWSQFASRFRKQKLLLLFSLGSLVLFTLGIGLVQPVTPYCIVYVPEGNKTCQTMLAPAGKIIRGGALGMLKETLVGGSTKPARHRRQTQSPLVEKIIDLSSFDSEEDTIAGIAPEYITRDRIMVEFDNPELVGYLWEILHFAYNNNMDQTNNICLYFDGSNDMRLQISTNARQPRVFQVCNYNEDNYGILVSPPHSTRVYRQPAVEQAFMLLLILICLCEFFSSPALPLADAATLHAVRDNPAEFGKIRLMASVGWGLAMFIMGIALDYSDTFRNHPCPAENTTEKNYTLCFVMCVIFMLAAMGLASKFKFDDDMAAPGEVGGLVMDTREAEVSHVVAEKARARVTQSEGGSGSENSLLLAMKALASMHILLFFISVVVMGGGAGLVFSFLYWHLQDIGGSPVLFGILSVVNHASEIITYFYVFKLINKYGHVRVMYLCLAVNFFRFMALSILDNPWMVLPLQVLQGACLATVWSCASSYISLVAPPHAKQHAQYALQVGYHGIGKGIGSIVGGSVISVIGSRTTFVIYGLICLATCAGSFGLNKLFKYEGIKYGAGNFEEEDMDIMAPQGVPMARDGKITDAFNATTVVNANYGAIAQEDPTQDAYDRYVSTTR</sequence>
<protein>
    <recommendedName>
        <fullName evidence="7">Major facilitator superfamily associated domain-containing protein</fullName>
    </recommendedName>
</protein>
<dbReference type="CDD" id="cd17335">
    <property type="entry name" value="MFS_MFSD6"/>
    <property type="match status" value="1"/>
</dbReference>
<dbReference type="AlphaFoldDB" id="A0A2G5UJX5"/>
<comment type="caution">
    <text evidence="8">The sequence shown here is derived from an EMBL/GenBank/DDBJ whole genome shotgun (WGS) entry which is preliminary data.</text>
</comment>
<feature type="transmembrane region" description="Helical" evidence="6">
    <location>
        <begin position="320"/>
        <end position="339"/>
    </location>
</feature>
<evidence type="ECO:0000256" key="3">
    <source>
        <dbReference type="ARBA" id="ARBA00022692"/>
    </source>
</evidence>
<dbReference type="InterPro" id="IPR051717">
    <property type="entry name" value="MFS_MFSD6"/>
</dbReference>
<keyword evidence="5 6" id="KW-0472">Membrane</keyword>
<feature type="transmembrane region" description="Helical" evidence="6">
    <location>
        <begin position="507"/>
        <end position="525"/>
    </location>
</feature>
<feature type="transmembrane region" description="Helical" evidence="6">
    <location>
        <begin position="475"/>
        <end position="495"/>
    </location>
</feature>
<evidence type="ECO:0000313" key="9">
    <source>
        <dbReference type="Proteomes" id="UP000230233"/>
    </source>
</evidence>
<feature type="domain" description="Major facilitator superfamily associated" evidence="7">
    <location>
        <begin position="26"/>
        <end position="599"/>
    </location>
</feature>
<feature type="transmembrane region" description="Helical" evidence="6">
    <location>
        <begin position="86"/>
        <end position="105"/>
    </location>
</feature>
<dbReference type="GO" id="GO:0016020">
    <property type="term" value="C:membrane"/>
    <property type="evidence" value="ECO:0007669"/>
    <property type="project" value="UniProtKB-SubCell"/>
</dbReference>
<dbReference type="Pfam" id="PF12832">
    <property type="entry name" value="MFS_1_like"/>
    <property type="match status" value="1"/>
</dbReference>
<dbReference type="InterPro" id="IPR036259">
    <property type="entry name" value="MFS_trans_sf"/>
</dbReference>
<feature type="transmembrane region" description="Helical" evidence="6">
    <location>
        <begin position="571"/>
        <end position="592"/>
    </location>
</feature>
<feature type="transmembrane region" description="Helical" evidence="6">
    <location>
        <begin position="52"/>
        <end position="74"/>
    </location>
</feature>
<evidence type="ECO:0000313" key="8">
    <source>
        <dbReference type="EMBL" id="PIC39837.1"/>
    </source>
</evidence>
<evidence type="ECO:0000256" key="4">
    <source>
        <dbReference type="ARBA" id="ARBA00022989"/>
    </source>
</evidence>
<reference evidence="9" key="1">
    <citation type="submission" date="2017-10" db="EMBL/GenBank/DDBJ databases">
        <title>Rapid genome shrinkage in a self-fertile nematode reveals novel sperm competition proteins.</title>
        <authorList>
            <person name="Yin D."/>
            <person name="Schwarz E.M."/>
            <person name="Thomas C.G."/>
            <person name="Felde R.L."/>
            <person name="Korf I.F."/>
            <person name="Cutter A.D."/>
            <person name="Schartner C.M."/>
            <person name="Ralston E.J."/>
            <person name="Meyer B.J."/>
            <person name="Haag E.S."/>
        </authorList>
    </citation>
    <scope>NUCLEOTIDE SEQUENCE [LARGE SCALE GENOMIC DNA]</scope>
    <source>
        <strain evidence="9">JU1422</strain>
    </source>
</reference>
<evidence type="ECO:0000256" key="6">
    <source>
        <dbReference type="SAM" id="Phobius"/>
    </source>
</evidence>
<gene>
    <name evidence="8" type="primary">Cni-R13A5.9</name>
    <name evidence="8" type="synonym">Cnig_chr_III.g11399</name>
    <name evidence="8" type="ORF">B9Z55_011399</name>
</gene>
<dbReference type="InterPro" id="IPR024989">
    <property type="entry name" value="MFS_assoc_dom"/>
</dbReference>
<keyword evidence="3 6" id="KW-0812">Transmembrane</keyword>
<evidence type="ECO:0000256" key="2">
    <source>
        <dbReference type="ARBA" id="ARBA00005241"/>
    </source>
</evidence>
<feature type="transmembrane region" description="Helical" evidence="6">
    <location>
        <begin position="280"/>
        <end position="299"/>
    </location>
</feature>
<evidence type="ECO:0000256" key="5">
    <source>
        <dbReference type="ARBA" id="ARBA00023136"/>
    </source>
</evidence>
<feature type="transmembrane region" description="Helical" evidence="6">
    <location>
        <begin position="598"/>
        <end position="615"/>
    </location>
</feature>
<dbReference type="Proteomes" id="UP000230233">
    <property type="component" value="Chromosome III"/>
</dbReference>
<keyword evidence="9" id="KW-1185">Reference proteome</keyword>
<dbReference type="PANTHER" id="PTHR16172:SF2">
    <property type="entry name" value="MAJOR FACILITATOR SUPERFAMILY DOMAIN-CONTAINING PROTEIN 6"/>
    <property type="match status" value="1"/>
</dbReference>
<dbReference type="STRING" id="1611254.A0A2G5UJX5"/>
<feature type="transmembrane region" description="Helical" evidence="6">
    <location>
        <begin position="359"/>
        <end position="378"/>
    </location>
</feature>
<evidence type="ECO:0000256" key="1">
    <source>
        <dbReference type="ARBA" id="ARBA00004141"/>
    </source>
</evidence>
<evidence type="ECO:0000259" key="7">
    <source>
        <dbReference type="Pfam" id="PF12832"/>
    </source>
</evidence>
<feature type="transmembrane region" description="Helical" evidence="6">
    <location>
        <begin position="26"/>
        <end position="46"/>
    </location>
</feature>
<comment type="subcellular location">
    <subcellularLocation>
        <location evidence="1">Membrane</location>
        <topology evidence="1">Multi-pass membrane protein</topology>
    </subcellularLocation>
</comment>
<keyword evidence="4 6" id="KW-1133">Transmembrane helix</keyword>
<name>A0A2G5UJX5_9PELO</name>
<dbReference type="EMBL" id="PDUG01000003">
    <property type="protein sequence ID" value="PIC39837.1"/>
    <property type="molecule type" value="Genomic_DNA"/>
</dbReference>
<comment type="similarity">
    <text evidence="2">Belongs to the major facilitator superfamily. MFSD6 family.</text>
</comment>
<feature type="transmembrane region" description="Helical" evidence="6">
    <location>
        <begin position="442"/>
        <end position="463"/>
    </location>
</feature>
<proteinExistence type="inferred from homology"/>
<organism evidence="8 9">
    <name type="scientific">Caenorhabditis nigoni</name>
    <dbReference type="NCBI Taxonomy" id="1611254"/>
    <lineage>
        <taxon>Eukaryota</taxon>
        <taxon>Metazoa</taxon>
        <taxon>Ecdysozoa</taxon>
        <taxon>Nematoda</taxon>
        <taxon>Chromadorea</taxon>
        <taxon>Rhabditida</taxon>
        <taxon>Rhabditina</taxon>
        <taxon>Rhabditomorpha</taxon>
        <taxon>Rhabditoidea</taxon>
        <taxon>Rhabditidae</taxon>
        <taxon>Peloderinae</taxon>
        <taxon>Caenorhabditis</taxon>
    </lineage>
</organism>
<accession>A0A2G5UJX5</accession>
<dbReference type="PANTHER" id="PTHR16172">
    <property type="entry name" value="MAJOR FACILITATOR SUPERFAMILY DOMAIN-CONTAINING PROTEIN 6-LIKE"/>
    <property type="match status" value="1"/>
</dbReference>